<accession>A0ABU5N0Y8</accession>
<evidence type="ECO:0000256" key="2">
    <source>
        <dbReference type="ARBA" id="ARBA00022692"/>
    </source>
</evidence>
<evidence type="ECO:0000313" key="8">
    <source>
        <dbReference type="Proteomes" id="UP001290861"/>
    </source>
</evidence>
<dbReference type="PANTHER" id="PTHR31102:SF1">
    <property type="entry name" value="CATION_H+ EXCHANGER DOMAIN-CONTAINING PROTEIN"/>
    <property type="match status" value="1"/>
</dbReference>
<keyword evidence="8" id="KW-1185">Reference proteome</keyword>
<evidence type="ECO:0000256" key="3">
    <source>
        <dbReference type="ARBA" id="ARBA00022989"/>
    </source>
</evidence>
<feature type="transmembrane region" description="Helical" evidence="5">
    <location>
        <begin position="27"/>
        <end position="46"/>
    </location>
</feature>
<comment type="caution">
    <text evidence="7">The sequence shown here is derived from an EMBL/GenBank/DDBJ whole genome shotgun (WGS) entry which is preliminary data.</text>
</comment>
<dbReference type="PANTHER" id="PTHR31102">
    <property type="match status" value="1"/>
</dbReference>
<proteinExistence type="predicted"/>
<feature type="transmembrane region" description="Helical" evidence="5">
    <location>
        <begin position="303"/>
        <end position="323"/>
    </location>
</feature>
<feature type="transmembrane region" description="Helical" evidence="5">
    <location>
        <begin position="149"/>
        <end position="173"/>
    </location>
</feature>
<sequence>MAVSIAEMILLGLLADWIFRRLKMPGLLGMLLLGVVCGPFVCDILQPGFLEASADLRMIALIIILLRAGLELNRDTLNRVGIQALLLSFVPGIFEGATIALLGPHFLPLTRLESAMLGFIVAAVSPAVVVPMMIDFIERKMGAKKGIPTLVLAAASLDDVVAIVIFSVFLGLYTGTSEHLWMKFAGIPVSVVAGIAVGLLTGVLLLKLFERFNPRATKRTMILIGVSILLVRIQYLLEEQGIAFAALLAVMATGFIFLEKHEEMAHEISSKLGKLWVFASIMLFTLVGAQVDISLAWNTGLSGLLLILCGLMARSLGVGLSLFGSPLNMQERLFVVVSYWPKATVQAAMGAVPLMAMGASGMDTGPGEVILAVSVMSIIFTAPIGAVTIRLVGERVLEPGNDGAEGAFNAAERSR</sequence>
<feature type="transmembrane region" description="Helical" evidence="5">
    <location>
        <begin position="243"/>
        <end position="260"/>
    </location>
</feature>
<organism evidence="7 8">
    <name type="scientific">Pontiella agarivorans</name>
    <dbReference type="NCBI Taxonomy" id="3038953"/>
    <lineage>
        <taxon>Bacteria</taxon>
        <taxon>Pseudomonadati</taxon>
        <taxon>Kiritimatiellota</taxon>
        <taxon>Kiritimatiellia</taxon>
        <taxon>Kiritimatiellales</taxon>
        <taxon>Pontiellaceae</taxon>
        <taxon>Pontiella</taxon>
    </lineage>
</organism>
<feature type="transmembrane region" description="Helical" evidence="5">
    <location>
        <begin position="272"/>
        <end position="291"/>
    </location>
</feature>
<dbReference type="EMBL" id="JARVCO010000012">
    <property type="protein sequence ID" value="MDZ8120111.1"/>
    <property type="molecule type" value="Genomic_DNA"/>
</dbReference>
<keyword evidence="4 5" id="KW-0472">Membrane</keyword>
<gene>
    <name evidence="7" type="ORF">P9H32_15880</name>
</gene>
<evidence type="ECO:0000256" key="1">
    <source>
        <dbReference type="ARBA" id="ARBA00004141"/>
    </source>
</evidence>
<dbReference type="RefSeq" id="WP_322609886.1">
    <property type="nucleotide sequence ID" value="NZ_JARVCO010000012.1"/>
</dbReference>
<evidence type="ECO:0000256" key="4">
    <source>
        <dbReference type="ARBA" id="ARBA00023136"/>
    </source>
</evidence>
<evidence type="ECO:0000313" key="7">
    <source>
        <dbReference type="EMBL" id="MDZ8120111.1"/>
    </source>
</evidence>
<keyword evidence="2 5" id="KW-0812">Transmembrane</keyword>
<reference evidence="7 8" key="1">
    <citation type="journal article" date="2024" name="Appl. Environ. Microbiol.">
        <title>Pontiella agarivorans sp. nov., a novel marine anaerobic bacterium capable of degrading macroalgal polysaccharides and fixing nitrogen.</title>
        <authorList>
            <person name="Liu N."/>
            <person name="Kivenson V."/>
            <person name="Peng X."/>
            <person name="Cui Z."/>
            <person name="Lankiewicz T.S."/>
            <person name="Gosselin K.M."/>
            <person name="English C.J."/>
            <person name="Blair E.M."/>
            <person name="O'Malley M.A."/>
            <person name="Valentine D.L."/>
        </authorList>
    </citation>
    <scope>NUCLEOTIDE SEQUENCE [LARGE SCALE GENOMIC DNA]</scope>
    <source>
        <strain evidence="7 8">NLcol2</strain>
    </source>
</reference>
<feature type="transmembrane region" description="Helical" evidence="5">
    <location>
        <begin position="221"/>
        <end position="237"/>
    </location>
</feature>
<dbReference type="Proteomes" id="UP001290861">
    <property type="component" value="Unassembled WGS sequence"/>
</dbReference>
<dbReference type="Gene3D" id="1.20.1530.20">
    <property type="match status" value="1"/>
</dbReference>
<keyword evidence="3 5" id="KW-1133">Transmembrane helix</keyword>
<evidence type="ECO:0000256" key="5">
    <source>
        <dbReference type="SAM" id="Phobius"/>
    </source>
</evidence>
<dbReference type="InterPro" id="IPR051843">
    <property type="entry name" value="CPA1_transporter"/>
</dbReference>
<comment type="subcellular location">
    <subcellularLocation>
        <location evidence="1">Membrane</location>
        <topology evidence="1">Multi-pass membrane protein</topology>
    </subcellularLocation>
</comment>
<dbReference type="Pfam" id="PF00999">
    <property type="entry name" value="Na_H_Exchanger"/>
    <property type="match status" value="1"/>
</dbReference>
<feature type="transmembrane region" description="Helical" evidence="5">
    <location>
        <begin position="115"/>
        <end position="137"/>
    </location>
</feature>
<feature type="domain" description="Cation/H+ exchanger transmembrane" evidence="6">
    <location>
        <begin position="12"/>
        <end position="391"/>
    </location>
</feature>
<feature type="transmembrane region" description="Helical" evidence="5">
    <location>
        <begin position="82"/>
        <end position="103"/>
    </location>
</feature>
<feature type="transmembrane region" description="Helical" evidence="5">
    <location>
        <begin position="369"/>
        <end position="392"/>
    </location>
</feature>
<dbReference type="InterPro" id="IPR006153">
    <property type="entry name" value="Cation/H_exchanger_TM"/>
</dbReference>
<feature type="transmembrane region" description="Helical" evidence="5">
    <location>
        <begin position="335"/>
        <end position="357"/>
    </location>
</feature>
<dbReference type="InterPro" id="IPR038770">
    <property type="entry name" value="Na+/solute_symporter_sf"/>
</dbReference>
<protein>
    <submittedName>
        <fullName evidence="7">Cation:proton antiporter</fullName>
    </submittedName>
</protein>
<name>A0ABU5N0Y8_9BACT</name>
<feature type="transmembrane region" description="Helical" evidence="5">
    <location>
        <begin position="185"/>
        <end position="209"/>
    </location>
</feature>
<feature type="transmembrane region" description="Helical" evidence="5">
    <location>
        <begin position="52"/>
        <end position="70"/>
    </location>
</feature>
<evidence type="ECO:0000259" key="6">
    <source>
        <dbReference type="Pfam" id="PF00999"/>
    </source>
</evidence>